<dbReference type="OrthoDB" id="9857055at2"/>
<sequence length="540" mass="63405">MLFNYEKLIDELSYFLLEKHPRVTLSSDIFEHAFLRFLGYHAVPEKCLFTDNPQCPNLFVYLRTPYQVSMSHFMDDLRACMTGAFSAIGIENIDPHSNQERFCIRLNVPYTLIEDSLLEIFQTINRILADPLKIDFYSYWDVQVKKFNGDLTMRCIESLTCGKLLRYPHVTIDDVWCAIIQKNSGKKSNITFLEKKVFVDVNRFPKIILIYKENEKINELSMTRTQIVRTLVDAETLDPIFMMNTSLQEFIIPVGINQFMKEKYHRFFSVNKEGQYEIDLGYHTKEKKILEKYGIKELSSYQLPITAERSRYYCYDNNNYQRALLALKEIKGEECVDERWHQLTYYINHHRWEKLNKEIKFLLNLKKETGVEIDYTHLLIRLYQHARDSLYGEQQENTFKVVEEVSQSLTCEMPLQNERQKEIYTILFELTLMRLSQLENSDAREGIVLKEKLFIFSQKAGLKESNLYLAEMAGLAFGSTFSANVCDNPLAVLIELAKRNKATHEENIRLNAEIARLSAMNSLQENTTPLQRGTTAYFTR</sequence>
<proteinExistence type="predicted"/>
<organism evidence="1 2">
    <name type="scientific">Rickettsiella grylli</name>
    <dbReference type="NCBI Taxonomy" id="59196"/>
    <lineage>
        <taxon>Bacteria</taxon>
        <taxon>Pseudomonadati</taxon>
        <taxon>Pseudomonadota</taxon>
        <taxon>Gammaproteobacteria</taxon>
        <taxon>Legionellales</taxon>
        <taxon>Coxiellaceae</taxon>
        <taxon>Rickettsiella</taxon>
    </lineage>
</organism>
<dbReference type="RefSeq" id="WP_006035273.1">
    <property type="nucleotide sequence ID" value="NZ_AAQJ02000001.1"/>
</dbReference>
<protein>
    <submittedName>
        <fullName evidence="1">Uncharacterized protein</fullName>
    </submittedName>
</protein>
<accession>A8PK63</accession>
<name>A8PK63_9COXI</name>
<dbReference type="EMBL" id="AAQJ02000001">
    <property type="protein sequence ID" value="EDP46290.1"/>
    <property type="molecule type" value="Genomic_DNA"/>
</dbReference>
<keyword evidence="2" id="KW-1185">Reference proteome</keyword>
<gene>
    <name evidence="1" type="ORF">RICGR_0320</name>
</gene>
<dbReference type="Proteomes" id="UP000054075">
    <property type="component" value="Unassembled WGS sequence"/>
</dbReference>
<dbReference type="AlphaFoldDB" id="A8PK63"/>
<reference evidence="1" key="2">
    <citation type="submission" date="2007-10" db="EMBL/GenBank/DDBJ databases">
        <authorList>
            <person name="Myers G.S."/>
        </authorList>
    </citation>
    <scope>NUCLEOTIDE SEQUENCE [LARGE SCALE GENOMIC DNA]</scope>
</reference>
<reference evidence="1" key="1">
    <citation type="submission" date="2006-04" db="EMBL/GenBank/DDBJ databases">
        <authorList>
            <person name="Seshadri R."/>
            <person name="Federici B.A."/>
        </authorList>
    </citation>
    <scope>NUCLEOTIDE SEQUENCE [LARGE SCALE GENOMIC DNA]</scope>
</reference>
<evidence type="ECO:0000313" key="2">
    <source>
        <dbReference type="Proteomes" id="UP000054075"/>
    </source>
</evidence>
<comment type="caution">
    <text evidence="1">The sequence shown here is derived from an EMBL/GenBank/DDBJ whole genome shotgun (WGS) entry which is preliminary data.</text>
</comment>
<evidence type="ECO:0000313" key="1">
    <source>
        <dbReference type="EMBL" id="EDP46290.1"/>
    </source>
</evidence>